<dbReference type="EMBL" id="JBHTBS010000002">
    <property type="protein sequence ID" value="MFC7336392.1"/>
    <property type="molecule type" value="Genomic_DNA"/>
</dbReference>
<comment type="caution">
    <text evidence="2">The sequence shown here is derived from an EMBL/GenBank/DDBJ whole genome shotgun (WGS) entry which is preliminary data.</text>
</comment>
<sequence>MRTLILVATAIGFLPFCSCSTEDPDLNPQPVAPPSSSNQKAWNQPLPGQGAGALGMMPNQPRR</sequence>
<evidence type="ECO:0000313" key="3">
    <source>
        <dbReference type="Proteomes" id="UP001596472"/>
    </source>
</evidence>
<proteinExistence type="predicted"/>
<dbReference type="Proteomes" id="UP001596472">
    <property type="component" value="Unassembled WGS sequence"/>
</dbReference>
<dbReference type="RefSeq" id="WP_379709526.1">
    <property type="nucleotide sequence ID" value="NZ_JBHTBS010000002.1"/>
</dbReference>
<accession>A0ABW2L4H7</accession>
<keyword evidence="3" id="KW-1185">Reference proteome</keyword>
<feature type="region of interest" description="Disordered" evidence="1">
    <location>
        <begin position="22"/>
        <end position="63"/>
    </location>
</feature>
<evidence type="ECO:0000313" key="2">
    <source>
        <dbReference type="EMBL" id="MFC7336392.1"/>
    </source>
</evidence>
<evidence type="ECO:0000256" key="1">
    <source>
        <dbReference type="SAM" id="MobiDB-lite"/>
    </source>
</evidence>
<protein>
    <recommendedName>
        <fullName evidence="4">Lipoprotein</fullName>
    </recommendedName>
</protein>
<gene>
    <name evidence="2" type="ORF">ACFQY0_04315</name>
</gene>
<organism evidence="2 3">
    <name type="scientific">Haloferula chungangensis</name>
    <dbReference type="NCBI Taxonomy" id="1048331"/>
    <lineage>
        <taxon>Bacteria</taxon>
        <taxon>Pseudomonadati</taxon>
        <taxon>Verrucomicrobiota</taxon>
        <taxon>Verrucomicrobiia</taxon>
        <taxon>Verrucomicrobiales</taxon>
        <taxon>Verrucomicrobiaceae</taxon>
        <taxon>Haloferula</taxon>
    </lineage>
</organism>
<reference evidence="3" key="1">
    <citation type="journal article" date="2019" name="Int. J. Syst. Evol. Microbiol.">
        <title>The Global Catalogue of Microorganisms (GCM) 10K type strain sequencing project: providing services to taxonomists for standard genome sequencing and annotation.</title>
        <authorList>
            <consortium name="The Broad Institute Genomics Platform"/>
            <consortium name="The Broad Institute Genome Sequencing Center for Infectious Disease"/>
            <person name="Wu L."/>
            <person name="Ma J."/>
        </authorList>
    </citation>
    <scope>NUCLEOTIDE SEQUENCE [LARGE SCALE GENOMIC DNA]</scope>
    <source>
        <strain evidence="3">CGMCC 4.1467</strain>
    </source>
</reference>
<evidence type="ECO:0008006" key="4">
    <source>
        <dbReference type="Google" id="ProtNLM"/>
    </source>
</evidence>
<name>A0ABW2L4H7_9BACT</name>